<evidence type="ECO:0000313" key="2">
    <source>
        <dbReference type="EMBL" id="EWC44445.1"/>
    </source>
</evidence>
<protein>
    <recommendedName>
        <fullName evidence="4">Sulfotransferase domain-containing protein</fullName>
    </recommendedName>
</protein>
<accession>W7I6L4</accession>
<evidence type="ECO:0000313" key="3">
    <source>
        <dbReference type="Proteomes" id="UP000024837"/>
    </source>
</evidence>
<evidence type="ECO:0000256" key="1">
    <source>
        <dbReference type="SAM" id="MobiDB-lite"/>
    </source>
</evidence>
<gene>
    <name evidence="2" type="ORF">DRE_06813</name>
</gene>
<dbReference type="InterPro" id="IPR027417">
    <property type="entry name" value="P-loop_NTPase"/>
</dbReference>
<dbReference type="Proteomes" id="UP000024837">
    <property type="component" value="Unassembled WGS sequence"/>
</dbReference>
<keyword evidence="3" id="KW-1185">Reference proteome</keyword>
<dbReference type="AlphaFoldDB" id="W7I6L4"/>
<dbReference type="Pfam" id="PF19798">
    <property type="entry name" value="Sulfotransfer_5"/>
    <property type="match status" value="1"/>
</dbReference>
<dbReference type="OrthoDB" id="2405944at2759"/>
<dbReference type="HOGENOM" id="CLU_033907_0_0_1"/>
<dbReference type="PANTHER" id="PTHR48312">
    <property type="match status" value="1"/>
</dbReference>
<dbReference type="EMBL" id="KI966442">
    <property type="protein sequence ID" value="EWC44445.1"/>
    <property type="molecule type" value="Genomic_DNA"/>
</dbReference>
<reference evidence="2 3" key="1">
    <citation type="submission" date="2013-05" db="EMBL/GenBank/DDBJ databases">
        <title>Drechslerella stenobrocha genome reveals carnivorous origination and mechanical trapping mechanism of predatory fungi.</title>
        <authorList>
            <person name="Liu X."/>
            <person name="Zhang W."/>
            <person name="Liu K."/>
        </authorList>
    </citation>
    <scope>NUCLEOTIDE SEQUENCE [LARGE SCALE GENOMIC DNA]</scope>
    <source>
        <strain evidence="2 3">248</strain>
    </source>
</reference>
<sequence length="261" mass="29246">MASYLVPPNDHSTYQHAKLAPSVAPRMAAMNGNGVHAKENPTVLPLSVLKQFQFAFLIRNPRKAVPSYYRCCIPPLNDMTGFKYFMPNEAGYRELRALFDYLLEEGVIEHPLKGNMGSATNDANGNAHANGARETNGAKQTNGSAGTKYRACVIDADDLLDHPKEIVQRFCEMVGLDFDESMLEWNANKGCESFDKWKGFHEDAIGSSGLRPRTVKKTQGPAEEREGWVQKYGEEGARVIEKTAQENMEDYEYLKQFKVTI</sequence>
<proteinExistence type="predicted"/>
<organism evidence="2 3">
    <name type="scientific">Drechslerella stenobrocha 248</name>
    <dbReference type="NCBI Taxonomy" id="1043628"/>
    <lineage>
        <taxon>Eukaryota</taxon>
        <taxon>Fungi</taxon>
        <taxon>Dikarya</taxon>
        <taxon>Ascomycota</taxon>
        <taxon>Pezizomycotina</taxon>
        <taxon>Orbiliomycetes</taxon>
        <taxon>Orbiliales</taxon>
        <taxon>Orbiliaceae</taxon>
        <taxon>Drechslerella</taxon>
    </lineage>
</organism>
<feature type="region of interest" description="Disordered" evidence="1">
    <location>
        <begin position="124"/>
        <end position="144"/>
    </location>
</feature>
<dbReference type="Gene3D" id="3.40.50.300">
    <property type="entry name" value="P-loop containing nucleotide triphosphate hydrolases"/>
    <property type="match status" value="1"/>
</dbReference>
<dbReference type="SUPFAM" id="SSF52540">
    <property type="entry name" value="P-loop containing nucleoside triphosphate hydrolases"/>
    <property type="match status" value="1"/>
</dbReference>
<name>W7I6L4_9PEZI</name>
<dbReference type="PANTHER" id="PTHR48312:SF1">
    <property type="entry name" value="SULFOTRANSFERASE"/>
    <property type="match status" value="1"/>
</dbReference>
<evidence type="ECO:0008006" key="4">
    <source>
        <dbReference type="Google" id="ProtNLM"/>
    </source>
</evidence>